<accession>A0AAW0QHT1</accession>
<proteinExistence type="predicted"/>
<dbReference type="AlphaFoldDB" id="A0AAW0QHT1"/>
<keyword evidence="2" id="KW-1185">Reference proteome</keyword>
<comment type="caution">
    <text evidence="1">The sequence shown here is derived from an EMBL/GenBank/DDBJ whole genome shotgun (WGS) entry which is preliminary data.</text>
</comment>
<reference evidence="1 2" key="1">
    <citation type="submission" date="2023-01" db="EMBL/GenBank/DDBJ databases">
        <title>Analysis of 21 Apiospora genomes using comparative genomics revels a genus with tremendous synthesis potential of carbohydrate active enzymes and secondary metabolites.</title>
        <authorList>
            <person name="Sorensen T."/>
        </authorList>
    </citation>
    <scope>NUCLEOTIDE SEQUENCE [LARGE SCALE GENOMIC DNA]</scope>
    <source>
        <strain evidence="1 2">CBS 117206</strain>
    </source>
</reference>
<name>A0AAW0QHT1_9PEZI</name>
<evidence type="ECO:0000313" key="2">
    <source>
        <dbReference type="Proteomes" id="UP001392437"/>
    </source>
</evidence>
<dbReference type="EMBL" id="JAQQWP010000011">
    <property type="protein sequence ID" value="KAK8096250.1"/>
    <property type="molecule type" value="Genomic_DNA"/>
</dbReference>
<organism evidence="1 2">
    <name type="scientific">Apiospora kogelbergensis</name>
    <dbReference type="NCBI Taxonomy" id="1337665"/>
    <lineage>
        <taxon>Eukaryota</taxon>
        <taxon>Fungi</taxon>
        <taxon>Dikarya</taxon>
        <taxon>Ascomycota</taxon>
        <taxon>Pezizomycotina</taxon>
        <taxon>Sordariomycetes</taxon>
        <taxon>Xylariomycetidae</taxon>
        <taxon>Amphisphaeriales</taxon>
        <taxon>Apiosporaceae</taxon>
        <taxon>Apiospora</taxon>
    </lineage>
</organism>
<evidence type="ECO:0008006" key="3">
    <source>
        <dbReference type="Google" id="ProtNLM"/>
    </source>
</evidence>
<gene>
    <name evidence="1" type="ORF">PG999_014272</name>
</gene>
<sequence length="203" mass="23006">MIVWILPVWNVASRMRHSSWWLFFAIFGRIYIQRIETSPTPPAPSFPQFVRLPAELQLQILGHHRDSVRRHHRLHLSGVMPIAPGVLRNLVHYSCIDPSSGRVEKHAAENHHDQNVDPTTTTTVVRYVYENDGLASERIPVCCGVDADGTVSVAGVWASFGVDVFFFFDRFPTPRDPGPSLGALRADPQFAADAEGRHWFWRV</sequence>
<dbReference type="Proteomes" id="UP001392437">
    <property type="component" value="Unassembled WGS sequence"/>
</dbReference>
<evidence type="ECO:0000313" key="1">
    <source>
        <dbReference type="EMBL" id="KAK8096250.1"/>
    </source>
</evidence>
<protein>
    <recommendedName>
        <fullName evidence="3">YD repeat-containing protein</fullName>
    </recommendedName>
</protein>